<proteinExistence type="predicted"/>
<evidence type="ECO:0000256" key="4">
    <source>
        <dbReference type="PROSITE-ProRule" id="PRU00023"/>
    </source>
</evidence>
<dbReference type="PANTHER" id="PTHR24161">
    <property type="entry name" value="ANK_REP_REGION DOMAIN-CONTAINING PROTEIN-RELATED"/>
    <property type="match status" value="1"/>
</dbReference>
<feature type="repeat" description="ANK" evidence="4">
    <location>
        <begin position="90"/>
        <end position="122"/>
    </location>
</feature>
<reference evidence="6 7" key="1">
    <citation type="journal article" date="2018" name="New Phytol.">
        <title>Phylogenomics of Endogonaceae and evolution of mycorrhizas within Mucoromycota.</title>
        <authorList>
            <person name="Chang Y."/>
            <person name="Desiro A."/>
            <person name="Na H."/>
            <person name="Sandor L."/>
            <person name="Lipzen A."/>
            <person name="Clum A."/>
            <person name="Barry K."/>
            <person name="Grigoriev I.V."/>
            <person name="Martin F.M."/>
            <person name="Stajich J.E."/>
            <person name="Smith M.E."/>
            <person name="Bonito G."/>
            <person name="Spatafora J.W."/>
        </authorList>
    </citation>
    <scope>NUCLEOTIDE SEQUENCE [LARGE SCALE GENOMIC DNA]</scope>
    <source>
        <strain evidence="6 7">AD002</strain>
    </source>
</reference>
<dbReference type="SMART" id="SM00248">
    <property type="entry name" value="ANK"/>
    <property type="match status" value="2"/>
</dbReference>
<dbReference type="Pfam" id="PF12796">
    <property type="entry name" value="Ank_2"/>
    <property type="match status" value="1"/>
</dbReference>
<sequence>NPLVCAIYGLDTLAITSTNLSLVSSTHPLHLSALRALLHHPNLHTSTIDAPQEDIHGVTPLCLASYLGKAEVVSSLLEEANVNVEGGEKSGATALMYAAREGHLPVVHTLLKHGAAPDLTDRTGWSSVQYGQDFPEIVRVLEAALRTRRLEMMPATRTIPIPALTPLRPPPINPTPRSSLTALPSPPTAVPNPPPLPLEPSRPQDGPDAAAPRHPRQTPTLARNHSATVPGRCGRQRVLVEREDAVASIVSC</sequence>
<keyword evidence="3 4" id="KW-0040">ANK repeat</keyword>
<keyword evidence="2" id="KW-0677">Repeat</keyword>
<comment type="caution">
    <text evidence="6">The sequence shown here is derived from an EMBL/GenBank/DDBJ whole genome shotgun (WGS) entry which is preliminary data.</text>
</comment>
<dbReference type="Proteomes" id="UP000274822">
    <property type="component" value="Unassembled WGS sequence"/>
</dbReference>
<gene>
    <name evidence="6" type="ORF">BC938DRAFT_477648</name>
</gene>
<feature type="compositionally biased region" description="Polar residues" evidence="5">
    <location>
        <begin position="217"/>
        <end position="227"/>
    </location>
</feature>
<feature type="compositionally biased region" description="Pro residues" evidence="5">
    <location>
        <begin position="184"/>
        <end position="200"/>
    </location>
</feature>
<dbReference type="SUPFAM" id="SSF48403">
    <property type="entry name" value="Ankyrin repeat"/>
    <property type="match status" value="1"/>
</dbReference>
<dbReference type="EC" id="2.3.1.225" evidence="1"/>
<evidence type="ECO:0000256" key="2">
    <source>
        <dbReference type="ARBA" id="ARBA00022737"/>
    </source>
</evidence>
<evidence type="ECO:0000313" key="6">
    <source>
        <dbReference type="EMBL" id="RUS13844.1"/>
    </source>
</evidence>
<feature type="non-terminal residue" evidence="6">
    <location>
        <position position="1"/>
    </location>
</feature>
<evidence type="ECO:0000256" key="1">
    <source>
        <dbReference type="ARBA" id="ARBA00012210"/>
    </source>
</evidence>
<dbReference type="PANTHER" id="PTHR24161:SF85">
    <property type="entry name" value="PALMITOYLTRANSFERASE HIP14"/>
    <property type="match status" value="1"/>
</dbReference>
<evidence type="ECO:0000256" key="5">
    <source>
        <dbReference type="SAM" id="MobiDB-lite"/>
    </source>
</evidence>
<dbReference type="EMBL" id="RBNJ01028692">
    <property type="protein sequence ID" value="RUS13844.1"/>
    <property type="molecule type" value="Genomic_DNA"/>
</dbReference>
<dbReference type="PROSITE" id="PS50297">
    <property type="entry name" value="ANK_REP_REGION"/>
    <property type="match status" value="1"/>
</dbReference>
<protein>
    <recommendedName>
        <fullName evidence="1">protein S-acyltransferase</fullName>
        <ecNumber evidence="1">2.3.1.225</ecNumber>
    </recommendedName>
</protein>
<keyword evidence="7" id="KW-1185">Reference proteome</keyword>
<dbReference type="GO" id="GO:0019706">
    <property type="term" value="F:protein-cysteine S-palmitoyltransferase activity"/>
    <property type="evidence" value="ECO:0007669"/>
    <property type="project" value="UniProtKB-EC"/>
</dbReference>
<dbReference type="Gene3D" id="1.25.40.20">
    <property type="entry name" value="Ankyrin repeat-containing domain"/>
    <property type="match status" value="1"/>
</dbReference>
<dbReference type="AlphaFoldDB" id="A0A433P8G5"/>
<dbReference type="InterPro" id="IPR002110">
    <property type="entry name" value="Ankyrin_rpt"/>
</dbReference>
<name>A0A433P8G5_9FUNG</name>
<dbReference type="InterPro" id="IPR036770">
    <property type="entry name" value="Ankyrin_rpt-contain_sf"/>
</dbReference>
<dbReference type="PROSITE" id="PS50088">
    <property type="entry name" value="ANK_REPEAT"/>
    <property type="match status" value="1"/>
</dbReference>
<feature type="region of interest" description="Disordered" evidence="5">
    <location>
        <begin position="161"/>
        <end position="230"/>
    </location>
</feature>
<evidence type="ECO:0000313" key="7">
    <source>
        <dbReference type="Proteomes" id="UP000274822"/>
    </source>
</evidence>
<accession>A0A433P8G5</accession>
<organism evidence="6 7">
    <name type="scientific">Jimgerdemannia flammicorona</name>
    <dbReference type="NCBI Taxonomy" id="994334"/>
    <lineage>
        <taxon>Eukaryota</taxon>
        <taxon>Fungi</taxon>
        <taxon>Fungi incertae sedis</taxon>
        <taxon>Mucoromycota</taxon>
        <taxon>Mucoromycotina</taxon>
        <taxon>Endogonomycetes</taxon>
        <taxon>Endogonales</taxon>
        <taxon>Endogonaceae</taxon>
        <taxon>Jimgerdemannia</taxon>
    </lineage>
</organism>
<evidence type="ECO:0000256" key="3">
    <source>
        <dbReference type="ARBA" id="ARBA00023043"/>
    </source>
</evidence>